<proteinExistence type="predicted"/>
<accession>A0A5B7DH39</accession>
<comment type="caution">
    <text evidence="2">The sequence shown here is derived from an EMBL/GenBank/DDBJ whole genome shotgun (WGS) entry which is preliminary data.</text>
</comment>
<sequence>MTYNNTARKSSQAAGDDEATRRLERVQTNTYDGIKIVNTVDIHLFNTITRFYLEICVRLNHFIDSSKGLWRMAQSR</sequence>
<dbReference type="EMBL" id="VSRR010000870">
    <property type="protein sequence ID" value="MPC20426.1"/>
    <property type="molecule type" value="Genomic_DNA"/>
</dbReference>
<name>A0A5B7DH39_PORTR</name>
<gene>
    <name evidence="2" type="ORF">E2C01_013371</name>
</gene>
<evidence type="ECO:0000313" key="3">
    <source>
        <dbReference type="Proteomes" id="UP000324222"/>
    </source>
</evidence>
<protein>
    <submittedName>
        <fullName evidence="2">Uncharacterized protein</fullName>
    </submittedName>
</protein>
<organism evidence="2 3">
    <name type="scientific">Portunus trituberculatus</name>
    <name type="common">Swimming crab</name>
    <name type="synonym">Neptunus trituberculatus</name>
    <dbReference type="NCBI Taxonomy" id="210409"/>
    <lineage>
        <taxon>Eukaryota</taxon>
        <taxon>Metazoa</taxon>
        <taxon>Ecdysozoa</taxon>
        <taxon>Arthropoda</taxon>
        <taxon>Crustacea</taxon>
        <taxon>Multicrustacea</taxon>
        <taxon>Malacostraca</taxon>
        <taxon>Eumalacostraca</taxon>
        <taxon>Eucarida</taxon>
        <taxon>Decapoda</taxon>
        <taxon>Pleocyemata</taxon>
        <taxon>Brachyura</taxon>
        <taxon>Eubrachyura</taxon>
        <taxon>Portunoidea</taxon>
        <taxon>Portunidae</taxon>
        <taxon>Portuninae</taxon>
        <taxon>Portunus</taxon>
    </lineage>
</organism>
<reference evidence="2 3" key="1">
    <citation type="submission" date="2019-05" db="EMBL/GenBank/DDBJ databases">
        <title>Another draft genome of Portunus trituberculatus and its Hox gene families provides insights of decapod evolution.</title>
        <authorList>
            <person name="Jeong J.-H."/>
            <person name="Song I."/>
            <person name="Kim S."/>
            <person name="Choi T."/>
            <person name="Kim D."/>
            <person name="Ryu S."/>
            <person name="Kim W."/>
        </authorList>
    </citation>
    <scope>NUCLEOTIDE SEQUENCE [LARGE SCALE GENOMIC DNA]</scope>
    <source>
        <tissue evidence="2">Muscle</tissue>
    </source>
</reference>
<feature type="region of interest" description="Disordered" evidence="1">
    <location>
        <begin position="1"/>
        <end position="21"/>
    </location>
</feature>
<keyword evidence="3" id="KW-1185">Reference proteome</keyword>
<dbReference type="AlphaFoldDB" id="A0A5B7DH39"/>
<dbReference type="Proteomes" id="UP000324222">
    <property type="component" value="Unassembled WGS sequence"/>
</dbReference>
<feature type="compositionally biased region" description="Polar residues" evidence="1">
    <location>
        <begin position="1"/>
        <end position="13"/>
    </location>
</feature>
<evidence type="ECO:0000256" key="1">
    <source>
        <dbReference type="SAM" id="MobiDB-lite"/>
    </source>
</evidence>
<evidence type="ECO:0000313" key="2">
    <source>
        <dbReference type="EMBL" id="MPC20426.1"/>
    </source>
</evidence>